<feature type="region of interest" description="Disordered" evidence="1">
    <location>
        <begin position="222"/>
        <end position="400"/>
    </location>
</feature>
<feature type="compositionally biased region" description="Low complexity" evidence="1">
    <location>
        <begin position="68"/>
        <end position="83"/>
    </location>
</feature>
<protein>
    <recommendedName>
        <fullName evidence="4">EF-hand domain-containing protein</fullName>
    </recommendedName>
</protein>
<comment type="caution">
    <text evidence="2">The sequence shown here is derived from an EMBL/GenBank/DDBJ whole genome shotgun (WGS) entry which is preliminary data.</text>
</comment>
<keyword evidence="3" id="KW-1185">Reference proteome</keyword>
<evidence type="ECO:0000313" key="3">
    <source>
        <dbReference type="Proteomes" id="UP000245119"/>
    </source>
</evidence>
<sequence length="755" mass="84736">MALEGLQEELEFLTGRYAMRRRPVHGHLFSKPTSSRSHRPTLDDISIAGTKMTLPKQKSFPAFWPDGLPHTSPPLSSTSARSSSDAEQQVSAHHFMNFVSSPPRVRHLIASKEGLDRRHEDDDVAYLGRSHRAYTSPLLHPQDASHSRSLHLQLPRTVSGSPRPLLAAQLREAPAMVWEEEEELEEYEEAQAQEVCVREMVISVQQPAAARDSVGEAVVVRTQRQSDDAPDEEGDAASSPPTSPEEDVSEDKQSKTKLKTGDKPATKPTKAQASPDKAAKQPVALKPLARSTNHLPVKTTKPLKQVISPKAKAADRRGKKAVAKTTSKTMVMGKLKEHRPASEEPVDKPKPLPISLPEDMETGTDTQVSPEPPKSRSPTRKKEKVIAPPPQQLTALPDTVAPPKVVEVELTKRSSWIFGENDDDDKEERDGENLHENPGSQIDRQTKLDRRERTLPYEACMCRGPPCEGGPAGPALHPACDIPARSTCNPRGGRTLFCVPIAALTSKQRWGRRQRDTSLQEEEERARLGEERRRRHQNVLDRRKAHARLGLDKTEGSRDTPHYDDYGFLAKYCILTPATTDKYRYTFESVDEVSKGYLTEEETAYGLRAINPSLSTSERTYLFRVLEMVGHKMSKGTDLKLFSILAALSQRVSRLDEWARNMMSELDYRNLERKLFLCKTLWECNVDNNTNTISLDQLIVELRAGGVSPAHEEEVRCKLGYLRSLDFFDFLMYVPLFIMIHQSVVNDPLSDTRNV</sequence>
<dbReference type="PANTHER" id="PTHR35538">
    <property type="entry name" value="LIG_CHAN-GLU_BD DOMAIN-CONTAINING PROTEIN"/>
    <property type="match status" value="1"/>
</dbReference>
<name>A0A2T7P7A8_POMCA</name>
<gene>
    <name evidence="2" type="ORF">C0Q70_11912</name>
</gene>
<dbReference type="OrthoDB" id="10684839at2759"/>
<dbReference type="AlphaFoldDB" id="A0A2T7P7A8"/>
<dbReference type="Proteomes" id="UP000245119">
    <property type="component" value="Linkage Group LG6"/>
</dbReference>
<dbReference type="EMBL" id="PZQS01000006">
    <property type="protein sequence ID" value="PVD29315.1"/>
    <property type="molecule type" value="Genomic_DNA"/>
</dbReference>
<feature type="region of interest" description="Disordered" evidence="1">
    <location>
        <begin position="417"/>
        <end position="450"/>
    </location>
</feature>
<feature type="compositionally biased region" description="Basic and acidic residues" evidence="1">
    <location>
        <begin position="334"/>
        <end position="350"/>
    </location>
</feature>
<feature type="compositionally biased region" description="Basic and acidic residues" evidence="1">
    <location>
        <begin position="513"/>
        <end position="539"/>
    </location>
</feature>
<organism evidence="2 3">
    <name type="scientific">Pomacea canaliculata</name>
    <name type="common">Golden apple snail</name>
    <dbReference type="NCBI Taxonomy" id="400727"/>
    <lineage>
        <taxon>Eukaryota</taxon>
        <taxon>Metazoa</taxon>
        <taxon>Spiralia</taxon>
        <taxon>Lophotrochozoa</taxon>
        <taxon>Mollusca</taxon>
        <taxon>Gastropoda</taxon>
        <taxon>Caenogastropoda</taxon>
        <taxon>Architaenioglossa</taxon>
        <taxon>Ampullarioidea</taxon>
        <taxon>Ampullariidae</taxon>
        <taxon>Pomacea</taxon>
    </lineage>
</organism>
<proteinExistence type="predicted"/>
<reference evidence="2 3" key="1">
    <citation type="submission" date="2018-04" db="EMBL/GenBank/DDBJ databases">
        <title>The genome of golden apple snail Pomacea canaliculata provides insight into stress tolerance and invasive adaptation.</title>
        <authorList>
            <person name="Liu C."/>
            <person name="Liu B."/>
            <person name="Ren Y."/>
            <person name="Zhang Y."/>
            <person name="Wang H."/>
            <person name="Li S."/>
            <person name="Jiang F."/>
            <person name="Yin L."/>
            <person name="Zhang G."/>
            <person name="Qian W."/>
            <person name="Fan W."/>
        </authorList>
    </citation>
    <scope>NUCLEOTIDE SEQUENCE [LARGE SCALE GENOMIC DNA]</scope>
    <source>
        <strain evidence="2">SZHN2017</strain>
        <tissue evidence="2">Muscle</tissue>
    </source>
</reference>
<dbReference type="STRING" id="400727.A0A2T7P7A8"/>
<feature type="region of interest" description="Disordered" evidence="1">
    <location>
        <begin position="511"/>
        <end position="539"/>
    </location>
</feature>
<evidence type="ECO:0000313" key="2">
    <source>
        <dbReference type="EMBL" id="PVD29315.1"/>
    </source>
</evidence>
<feature type="region of interest" description="Disordered" evidence="1">
    <location>
        <begin position="59"/>
        <end position="90"/>
    </location>
</feature>
<evidence type="ECO:0000256" key="1">
    <source>
        <dbReference type="SAM" id="MobiDB-lite"/>
    </source>
</evidence>
<feature type="compositionally biased region" description="Basic and acidic residues" evidence="1">
    <location>
        <begin position="250"/>
        <end position="265"/>
    </location>
</feature>
<dbReference type="PANTHER" id="PTHR35538:SF6">
    <property type="entry name" value="EF-HAND DOMAIN-CONTAINING PROTEIN"/>
    <property type="match status" value="1"/>
</dbReference>
<accession>A0A2T7P7A8</accession>
<evidence type="ECO:0008006" key="4">
    <source>
        <dbReference type="Google" id="ProtNLM"/>
    </source>
</evidence>